<gene>
    <name evidence="1" type="ORF">K457DRAFT_808698</name>
</gene>
<keyword evidence="2" id="KW-1185">Reference proteome</keyword>
<protein>
    <submittedName>
        <fullName evidence="1">Uncharacterized protein</fullName>
    </submittedName>
</protein>
<evidence type="ECO:0000313" key="1">
    <source>
        <dbReference type="EMBL" id="OAQ24678.1"/>
    </source>
</evidence>
<proteinExistence type="predicted"/>
<organism evidence="1 2">
    <name type="scientific">Linnemannia elongata AG-77</name>
    <dbReference type="NCBI Taxonomy" id="1314771"/>
    <lineage>
        <taxon>Eukaryota</taxon>
        <taxon>Fungi</taxon>
        <taxon>Fungi incertae sedis</taxon>
        <taxon>Mucoromycota</taxon>
        <taxon>Mortierellomycotina</taxon>
        <taxon>Mortierellomycetes</taxon>
        <taxon>Mortierellales</taxon>
        <taxon>Mortierellaceae</taxon>
        <taxon>Linnemannia</taxon>
    </lineage>
</organism>
<dbReference type="EMBL" id="KV442089">
    <property type="protein sequence ID" value="OAQ24678.1"/>
    <property type="molecule type" value="Genomic_DNA"/>
</dbReference>
<reference evidence="1 2" key="1">
    <citation type="submission" date="2016-05" db="EMBL/GenBank/DDBJ databases">
        <title>Genome sequencing reveals origins of a unique bacterial endosymbiosis in the earliest lineages of terrestrial Fungi.</title>
        <authorList>
            <consortium name="DOE Joint Genome Institute"/>
            <person name="Uehling J."/>
            <person name="Gryganskyi A."/>
            <person name="Hameed K."/>
            <person name="Tschaplinski T."/>
            <person name="Misztal P."/>
            <person name="Wu S."/>
            <person name="Desiro A."/>
            <person name="Vande Pol N."/>
            <person name="Du Z.-Y."/>
            <person name="Zienkiewicz A."/>
            <person name="Zienkiewicz K."/>
            <person name="Morin E."/>
            <person name="Tisserant E."/>
            <person name="Splivallo R."/>
            <person name="Hainaut M."/>
            <person name="Henrissat B."/>
            <person name="Ohm R."/>
            <person name="Kuo A."/>
            <person name="Yan J."/>
            <person name="Lipzen A."/>
            <person name="Nolan M."/>
            <person name="Labutti K."/>
            <person name="Barry K."/>
            <person name="Goldstein A."/>
            <person name="Labbe J."/>
            <person name="Schadt C."/>
            <person name="Tuskan G."/>
            <person name="Grigoriev I."/>
            <person name="Martin F."/>
            <person name="Vilgalys R."/>
            <person name="Bonito G."/>
        </authorList>
    </citation>
    <scope>NUCLEOTIDE SEQUENCE [LARGE SCALE GENOMIC DNA]</scope>
    <source>
        <strain evidence="1 2">AG-77</strain>
    </source>
</reference>
<accession>A0A197JI68</accession>
<dbReference type="AlphaFoldDB" id="A0A197JI68"/>
<evidence type="ECO:0000313" key="2">
    <source>
        <dbReference type="Proteomes" id="UP000078512"/>
    </source>
</evidence>
<dbReference type="Proteomes" id="UP000078512">
    <property type="component" value="Unassembled WGS sequence"/>
</dbReference>
<dbReference type="PROSITE" id="PS51257">
    <property type="entry name" value="PROKAR_LIPOPROTEIN"/>
    <property type="match status" value="1"/>
</dbReference>
<name>A0A197JI68_9FUNG</name>
<sequence length="148" mass="17148">MRILFQKKKKKSPQVFQGTFLVSCKEKKIIPSFAIPSRLFCFRLSLTPSLMNLLTEPFLRIIHPYYSIFVHNQSTDIFPLVNSKERKYLIYEVLSWTFYPPRVLCKPTHQPYLSYLNCLLPSRLSSLSLAIPSFSQKVVAFASGKPNV</sequence>